<evidence type="ECO:0000313" key="2">
    <source>
        <dbReference type="EMBL" id="SEB79231.1"/>
    </source>
</evidence>
<protein>
    <submittedName>
        <fullName evidence="2">Uncharacterized protein</fullName>
    </submittedName>
</protein>
<proteinExistence type="predicted"/>
<feature type="transmembrane region" description="Helical" evidence="1">
    <location>
        <begin position="203"/>
        <end position="225"/>
    </location>
</feature>
<gene>
    <name evidence="2" type="ORF">SAMN05216452_3194</name>
</gene>
<feature type="transmembrane region" description="Helical" evidence="1">
    <location>
        <begin position="76"/>
        <end position="96"/>
    </location>
</feature>
<name>A0A1H4M824_9HYPH</name>
<evidence type="ECO:0000313" key="3">
    <source>
        <dbReference type="Proteomes" id="UP000199064"/>
    </source>
</evidence>
<keyword evidence="1" id="KW-0472">Membrane</keyword>
<organism evidence="2 3">
    <name type="scientific">Nitratireductor aquibiodomus</name>
    <dbReference type="NCBI Taxonomy" id="204799"/>
    <lineage>
        <taxon>Bacteria</taxon>
        <taxon>Pseudomonadati</taxon>
        <taxon>Pseudomonadota</taxon>
        <taxon>Alphaproteobacteria</taxon>
        <taxon>Hyphomicrobiales</taxon>
        <taxon>Phyllobacteriaceae</taxon>
        <taxon>Nitratireductor</taxon>
    </lineage>
</organism>
<dbReference type="Proteomes" id="UP000199064">
    <property type="component" value="Unassembled WGS sequence"/>
</dbReference>
<feature type="transmembrane region" description="Helical" evidence="1">
    <location>
        <begin position="12"/>
        <end position="32"/>
    </location>
</feature>
<feature type="transmembrane region" description="Helical" evidence="1">
    <location>
        <begin position="116"/>
        <end position="132"/>
    </location>
</feature>
<reference evidence="3" key="1">
    <citation type="submission" date="2016-10" db="EMBL/GenBank/DDBJ databases">
        <authorList>
            <person name="Varghese N."/>
            <person name="Submissions S."/>
        </authorList>
    </citation>
    <scope>NUCLEOTIDE SEQUENCE [LARGE SCALE GENOMIC DNA]</scope>
    <source>
        <strain evidence="3">ES.061</strain>
    </source>
</reference>
<dbReference type="EMBL" id="FNSL01000001">
    <property type="protein sequence ID" value="SEB79231.1"/>
    <property type="molecule type" value="Genomic_DNA"/>
</dbReference>
<sequence>MNGLWAWITENFNNRELAGAIWLTAAIAVAAIRSEVRESVRSILKALLDSKLLVLFSALAANVAAISWLAASLKFWNFGLIVPTIVWYFFGALPLLARSFDAKEGSQHFRGYAKDALSGTIFLEFIFVAGTFSLPVELFLTPIVAVIAMMLVISERKPEHAKINTLLTWVMAGIAILVLWNSVSEIAAHPETFFTASTFKSFILPVYLTIASIPFFYLTHCYSHAESASIQISRKTFQSDELKAYARKRFFSCFFLRPWLLRRAIRQFHSLPAETTNDVDQIIRDIRKHEKETQNPPEVDESQGWSPYKAREFLANVGLRTGDYHTGYGGEEWWASSLPMDLDEQLLPNTVSFYVEGVKGLATILKLKGHFLDEFSPEVAVEKFGKICSALLEKTVPSLKEQLQHKLIVCEEFTHSTSVSRVTLQKDRFPSEKGFNLTFQISKKPTIL</sequence>
<evidence type="ECO:0000256" key="1">
    <source>
        <dbReference type="SAM" id="Phobius"/>
    </source>
</evidence>
<keyword evidence="1" id="KW-0812">Transmembrane</keyword>
<keyword evidence="3" id="KW-1185">Reference proteome</keyword>
<dbReference type="RefSeq" id="WP_090329443.1">
    <property type="nucleotide sequence ID" value="NZ_FNSL01000001.1"/>
</dbReference>
<dbReference type="AlphaFoldDB" id="A0A1H4M824"/>
<accession>A0A1H4M824</accession>
<feature type="transmembrane region" description="Helical" evidence="1">
    <location>
        <begin position="52"/>
        <end position="70"/>
    </location>
</feature>
<feature type="transmembrane region" description="Helical" evidence="1">
    <location>
        <begin position="166"/>
        <end position="183"/>
    </location>
</feature>
<keyword evidence="1" id="KW-1133">Transmembrane helix</keyword>